<organism evidence="3 4">
    <name type="scientific">Penicillium nalgiovense</name>
    <dbReference type="NCBI Taxonomy" id="60175"/>
    <lineage>
        <taxon>Eukaryota</taxon>
        <taxon>Fungi</taxon>
        <taxon>Dikarya</taxon>
        <taxon>Ascomycota</taxon>
        <taxon>Pezizomycotina</taxon>
        <taxon>Eurotiomycetes</taxon>
        <taxon>Eurotiomycetidae</taxon>
        <taxon>Eurotiales</taxon>
        <taxon>Aspergillaceae</taxon>
        <taxon>Penicillium</taxon>
    </lineage>
</organism>
<dbReference type="Proteomes" id="UP000191691">
    <property type="component" value="Unassembled WGS sequence"/>
</dbReference>
<feature type="compositionally biased region" description="Basic residues" evidence="1">
    <location>
        <begin position="7"/>
        <end position="16"/>
    </location>
</feature>
<dbReference type="EMBL" id="MOOB01000094">
    <property type="protein sequence ID" value="OQE72638.1"/>
    <property type="molecule type" value="Genomic_DNA"/>
</dbReference>
<feature type="region of interest" description="Disordered" evidence="1">
    <location>
        <begin position="1"/>
        <end position="23"/>
    </location>
</feature>
<dbReference type="AlphaFoldDB" id="A0A1V6XC25"/>
<keyword evidence="4" id="KW-1185">Reference proteome</keyword>
<dbReference type="InterPro" id="IPR054505">
    <property type="entry name" value="Myb_DNA-bind_8"/>
</dbReference>
<sequence>MPPNRVTKAKATKKAAAKLTNKPAKLAQETSRDLLEERLEFLLTCIKETGMKIDFGAVARHYGISTNAAGLRFLRAKDCVAKIVRAREAAQKSDQDPEPTEDQEV</sequence>
<name>A0A1V6XC25_PENNA</name>
<reference evidence="4" key="1">
    <citation type="journal article" date="2017" name="Nat. Microbiol.">
        <title>Global analysis of biosynthetic gene clusters reveals vast potential of secondary metabolite production in Penicillium species.</title>
        <authorList>
            <person name="Nielsen J.C."/>
            <person name="Grijseels S."/>
            <person name="Prigent S."/>
            <person name="Ji B."/>
            <person name="Dainat J."/>
            <person name="Nielsen K.F."/>
            <person name="Frisvad J.C."/>
            <person name="Workman M."/>
            <person name="Nielsen J."/>
        </authorList>
    </citation>
    <scope>NUCLEOTIDE SEQUENCE [LARGE SCALE GENOMIC DNA]</scope>
    <source>
        <strain evidence="4">IBT 13039</strain>
    </source>
</reference>
<evidence type="ECO:0000256" key="1">
    <source>
        <dbReference type="SAM" id="MobiDB-lite"/>
    </source>
</evidence>
<proteinExistence type="predicted"/>
<accession>A0A1V6XC25</accession>
<dbReference type="STRING" id="60175.A0A1V6XC25"/>
<dbReference type="OMA" id="CIKVTGM"/>
<feature type="domain" description="Myb-like DNA-binding" evidence="2">
    <location>
        <begin position="36"/>
        <end position="77"/>
    </location>
</feature>
<comment type="caution">
    <text evidence="3">The sequence shown here is derived from an EMBL/GenBank/DDBJ whole genome shotgun (WGS) entry which is preliminary data.</text>
</comment>
<dbReference type="Pfam" id="PF22980">
    <property type="entry name" value="Myb_DNA-bind_8"/>
    <property type="match status" value="1"/>
</dbReference>
<protein>
    <recommendedName>
        <fullName evidence="2">Myb-like DNA-binding domain-containing protein</fullName>
    </recommendedName>
</protein>
<evidence type="ECO:0000259" key="2">
    <source>
        <dbReference type="Pfam" id="PF22980"/>
    </source>
</evidence>
<evidence type="ECO:0000313" key="3">
    <source>
        <dbReference type="EMBL" id="OQE72638.1"/>
    </source>
</evidence>
<evidence type="ECO:0000313" key="4">
    <source>
        <dbReference type="Proteomes" id="UP000191691"/>
    </source>
</evidence>
<gene>
    <name evidence="3" type="ORF">PENNAL_c0094G03814</name>
</gene>